<dbReference type="EMBL" id="MU001685">
    <property type="protein sequence ID" value="KAF2455983.1"/>
    <property type="molecule type" value="Genomic_DNA"/>
</dbReference>
<evidence type="ECO:0000259" key="2">
    <source>
        <dbReference type="PROSITE" id="PS50053"/>
    </source>
</evidence>
<feature type="compositionally biased region" description="Basic residues" evidence="1">
    <location>
        <begin position="187"/>
        <end position="202"/>
    </location>
</feature>
<dbReference type="CDD" id="cd17039">
    <property type="entry name" value="Ubl_ubiquitin_like"/>
    <property type="match status" value="1"/>
</dbReference>
<dbReference type="SUPFAM" id="SSF63491">
    <property type="entry name" value="BAG domain"/>
    <property type="match status" value="1"/>
</dbReference>
<organism evidence="4 5">
    <name type="scientific">Lineolata rhizophorae</name>
    <dbReference type="NCBI Taxonomy" id="578093"/>
    <lineage>
        <taxon>Eukaryota</taxon>
        <taxon>Fungi</taxon>
        <taxon>Dikarya</taxon>
        <taxon>Ascomycota</taxon>
        <taxon>Pezizomycotina</taxon>
        <taxon>Dothideomycetes</taxon>
        <taxon>Dothideomycetes incertae sedis</taxon>
        <taxon>Lineolatales</taxon>
        <taxon>Lineolataceae</taxon>
        <taxon>Lineolata</taxon>
    </lineage>
</organism>
<reference evidence="4" key="1">
    <citation type="journal article" date="2020" name="Stud. Mycol.">
        <title>101 Dothideomycetes genomes: a test case for predicting lifestyles and emergence of pathogens.</title>
        <authorList>
            <person name="Haridas S."/>
            <person name="Albert R."/>
            <person name="Binder M."/>
            <person name="Bloem J."/>
            <person name="Labutti K."/>
            <person name="Salamov A."/>
            <person name="Andreopoulos B."/>
            <person name="Baker S."/>
            <person name="Barry K."/>
            <person name="Bills G."/>
            <person name="Bluhm B."/>
            <person name="Cannon C."/>
            <person name="Castanera R."/>
            <person name="Culley D."/>
            <person name="Daum C."/>
            <person name="Ezra D."/>
            <person name="Gonzalez J."/>
            <person name="Henrissat B."/>
            <person name="Kuo A."/>
            <person name="Liang C."/>
            <person name="Lipzen A."/>
            <person name="Lutzoni F."/>
            <person name="Magnuson J."/>
            <person name="Mondo S."/>
            <person name="Nolan M."/>
            <person name="Ohm R."/>
            <person name="Pangilinan J."/>
            <person name="Park H.-J."/>
            <person name="Ramirez L."/>
            <person name="Alfaro M."/>
            <person name="Sun H."/>
            <person name="Tritt A."/>
            <person name="Yoshinaga Y."/>
            <person name="Zwiers L.-H."/>
            <person name="Turgeon B."/>
            <person name="Goodwin S."/>
            <person name="Spatafora J."/>
            <person name="Crous P."/>
            <person name="Grigoriev I."/>
        </authorList>
    </citation>
    <scope>NUCLEOTIDE SEQUENCE</scope>
    <source>
        <strain evidence="4">ATCC 16933</strain>
    </source>
</reference>
<evidence type="ECO:0000256" key="1">
    <source>
        <dbReference type="SAM" id="MobiDB-lite"/>
    </source>
</evidence>
<name>A0A6A6NXJ4_9PEZI</name>
<evidence type="ECO:0000313" key="5">
    <source>
        <dbReference type="Proteomes" id="UP000799766"/>
    </source>
</evidence>
<gene>
    <name evidence="4" type="ORF">BDY21DRAFT_349285</name>
</gene>
<sequence length="344" mass="37476">MSWSSKLGNWSGRFSPFGRGSGGQPSDVDDSYSYITDQDIRKLGANGAIDGAADPAVAGPPRDTDVLVLKHKRVSYPIHFPAYSIDRNELRIGEIRTQIARRLDIDAARVKLLYKGRNLKDDTATARQEGLRSEAEIMVVAGEGDAANSGMSGDSRAEKAWSVGSDEEDESSEDSGAERRAGESKPSKSRKKKKKGKRRSRKSGQQSAAGSEAPTPPPHGSQYVTQDHLPVPNAYPGRPASAASSARTQSVTPTPKTPMETLDSLAYTFHTTLVPDCVQFISSPPSDVAKRKFEHKKLEETIIQKVLLKTDAVETDGDESVRARRKEIVKEVQAMLTKLDEAVR</sequence>
<feature type="region of interest" description="Disordered" evidence="1">
    <location>
        <begin position="144"/>
        <end position="259"/>
    </location>
</feature>
<feature type="domain" description="Ubiquitin-like" evidence="2">
    <location>
        <begin position="92"/>
        <end position="140"/>
    </location>
</feature>
<dbReference type="SUPFAM" id="SSF54236">
    <property type="entry name" value="Ubiquitin-like"/>
    <property type="match status" value="1"/>
</dbReference>
<dbReference type="AlphaFoldDB" id="A0A6A6NXJ4"/>
<evidence type="ECO:0000313" key="4">
    <source>
        <dbReference type="EMBL" id="KAF2455983.1"/>
    </source>
</evidence>
<dbReference type="InterPro" id="IPR000626">
    <property type="entry name" value="Ubiquitin-like_dom"/>
</dbReference>
<dbReference type="InterPro" id="IPR029071">
    <property type="entry name" value="Ubiquitin-like_domsf"/>
</dbReference>
<feature type="compositionally biased region" description="Acidic residues" evidence="1">
    <location>
        <begin position="165"/>
        <end position="175"/>
    </location>
</feature>
<feature type="domain" description="BAG" evidence="3">
    <location>
        <begin position="300"/>
        <end position="343"/>
    </location>
</feature>
<keyword evidence="5" id="KW-1185">Reference proteome</keyword>
<evidence type="ECO:0000259" key="3">
    <source>
        <dbReference type="PROSITE" id="PS51035"/>
    </source>
</evidence>
<dbReference type="GO" id="GO:0051087">
    <property type="term" value="F:protein-folding chaperone binding"/>
    <property type="evidence" value="ECO:0007669"/>
    <property type="project" value="InterPro"/>
</dbReference>
<protein>
    <submittedName>
        <fullName evidence="4">Uncharacterized protein</fullName>
    </submittedName>
</protein>
<dbReference type="PROSITE" id="PS51035">
    <property type="entry name" value="BAG"/>
    <property type="match status" value="1"/>
</dbReference>
<dbReference type="InterPro" id="IPR036533">
    <property type="entry name" value="BAG_dom_sf"/>
</dbReference>
<proteinExistence type="predicted"/>
<dbReference type="Pfam" id="PF02179">
    <property type="entry name" value="BAG"/>
    <property type="match status" value="1"/>
</dbReference>
<dbReference type="OrthoDB" id="417450at2759"/>
<dbReference type="Gene3D" id="3.10.20.90">
    <property type="entry name" value="Phosphatidylinositol 3-kinase Catalytic Subunit, Chain A, domain 1"/>
    <property type="match status" value="1"/>
</dbReference>
<dbReference type="InterPro" id="IPR003103">
    <property type="entry name" value="BAG_domain"/>
</dbReference>
<dbReference type="Gene3D" id="1.20.58.120">
    <property type="entry name" value="BAG domain"/>
    <property type="match status" value="1"/>
</dbReference>
<feature type="compositionally biased region" description="Basic and acidic residues" evidence="1">
    <location>
        <begin position="176"/>
        <end position="186"/>
    </location>
</feature>
<accession>A0A6A6NXJ4</accession>
<dbReference type="Proteomes" id="UP000799766">
    <property type="component" value="Unassembled WGS sequence"/>
</dbReference>
<dbReference type="PROSITE" id="PS50053">
    <property type="entry name" value="UBIQUITIN_2"/>
    <property type="match status" value="1"/>
</dbReference>